<dbReference type="OrthoDB" id="4366520at2759"/>
<dbReference type="SUPFAM" id="SSF55455">
    <property type="entry name" value="SRF-like"/>
    <property type="match status" value="1"/>
</dbReference>
<feature type="compositionally biased region" description="Basic residues" evidence="6">
    <location>
        <begin position="10"/>
        <end position="22"/>
    </location>
</feature>
<dbReference type="Proteomes" id="UP001146351">
    <property type="component" value="Unassembled WGS sequence"/>
</dbReference>
<organism evidence="8 9">
    <name type="scientific">Penicillium capsulatum</name>
    <dbReference type="NCBI Taxonomy" id="69766"/>
    <lineage>
        <taxon>Eukaryota</taxon>
        <taxon>Fungi</taxon>
        <taxon>Dikarya</taxon>
        <taxon>Ascomycota</taxon>
        <taxon>Pezizomycotina</taxon>
        <taxon>Eurotiomycetes</taxon>
        <taxon>Eurotiomycetidae</taxon>
        <taxon>Eurotiales</taxon>
        <taxon>Aspergillaceae</taxon>
        <taxon>Penicillium</taxon>
    </lineage>
</organism>
<feature type="domain" description="MADS-box" evidence="7">
    <location>
        <begin position="21"/>
        <end position="41"/>
    </location>
</feature>
<protein>
    <recommendedName>
        <fullName evidence="7">MADS-box domain-containing protein</fullName>
    </recommendedName>
</protein>
<keyword evidence="9" id="KW-1185">Reference proteome</keyword>
<evidence type="ECO:0000259" key="7">
    <source>
        <dbReference type="Pfam" id="PF00319"/>
    </source>
</evidence>
<keyword evidence="5" id="KW-0539">Nucleus</keyword>
<dbReference type="GO" id="GO:0005634">
    <property type="term" value="C:nucleus"/>
    <property type="evidence" value="ECO:0007669"/>
    <property type="project" value="UniProtKB-SubCell"/>
</dbReference>
<dbReference type="InterPro" id="IPR002100">
    <property type="entry name" value="TF_MADSbox"/>
</dbReference>
<dbReference type="InterPro" id="IPR036879">
    <property type="entry name" value="TF_MADSbox_sf"/>
</dbReference>
<dbReference type="EMBL" id="JAPQKO010000001">
    <property type="protein sequence ID" value="KAJ5183239.1"/>
    <property type="molecule type" value="Genomic_DNA"/>
</dbReference>
<name>A0A9W9IQB9_9EURO</name>
<keyword evidence="4" id="KW-0804">Transcription</keyword>
<dbReference type="AlphaFoldDB" id="A0A9W9IQB9"/>
<evidence type="ECO:0000313" key="9">
    <source>
        <dbReference type="Proteomes" id="UP001146351"/>
    </source>
</evidence>
<proteinExistence type="predicted"/>
<evidence type="ECO:0000256" key="4">
    <source>
        <dbReference type="ARBA" id="ARBA00023163"/>
    </source>
</evidence>
<dbReference type="Pfam" id="PF00319">
    <property type="entry name" value="SRF-TF"/>
    <property type="match status" value="1"/>
</dbReference>
<evidence type="ECO:0000313" key="8">
    <source>
        <dbReference type="EMBL" id="KAJ5183239.1"/>
    </source>
</evidence>
<evidence type="ECO:0000256" key="2">
    <source>
        <dbReference type="ARBA" id="ARBA00023015"/>
    </source>
</evidence>
<gene>
    <name evidence="8" type="ORF">N7492_000855</name>
</gene>
<sequence>MAVLNSMRGSSKRKMKRQKQYRRRTSLMKKAYEYSKMCDADSSHYPAPKLITDRDLEEARDDANITIGQ</sequence>
<reference evidence="8" key="2">
    <citation type="journal article" date="2023" name="IMA Fungus">
        <title>Comparative genomic study of the Penicillium genus elucidates a diverse pangenome and 15 lateral gene transfer events.</title>
        <authorList>
            <person name="Petersen C."/>
            <person name="Sorensen T."/>
            <person name="Nielsen M.R."/>
            <person name="Sondergaard T.E."/>
            <person name="Sorensen J.L."/>
            <person name="Fitzpatrick D.A."/>
            <person name="Frisvad J.C."/>
            <person name="Nielsen K.L."/>
        </authorList>
    </citation>
    <scope>NUCLEOTIDE SEQUENCE</scope>
    <source>
        <strain evidence="8">IBT 21917</strain>
    </source>
</reference>
<evidence type="ECO:0000256" key="1">
    <source>
        <dbReference type="ARBA" id="ARBA00004123"/>
    </source>
</evidence>
<dbReference type="GO" id="GO:0046983">
    <property type="term" value="F:protein dimerization activity"/>
    <property type="evidence" value="ECO:0007669"/>
    <property type="project" value="InterPro"/>
</dbReference>
<comment type="subcellular location">
    <subcellularLocation>
        <location evidence="1">Nucleus</location>
    </subcellularLocation>
</comment>
<feature type="region of interest" description="Disordered" evidence="6">
    <location>
        <begin position="1"/>
        <end position="22"/>
    </location>
</feature>
<reference evidence="8" key="1">
    <citation type="submission" date="2022-11" db="EMBL/GenBank/DDBJ databases">
        <authorList>
            <person name="Petersen C."/>
        </authorList>
    </citation>
    <scope>NUCLEOTIDE SEQUENCE</scope>
    <source>
        <strain evidence="8">IBT 21917</strain>
    </source>
</reference>
<keyword evidence="2" id="KW-0805">Transcription regulation</keyword>
<evidence type="ECO:0000256" key="6">
    <source>
        <dbReference type="SAM" id="MobiDB-lite"/>
    </source>
</evidence>
<keyword evidence="3" id="KW-0238">DNA-binding</keyword>
<evidence type="ECO:0000256" key="5">
    <source>
        <dbReference type="ARBA" id="ARBA00023242"/>
    </source>
</evidence>
<accession>A0A9W9IQB9</accession>
<dbReference type="GO" id="GO:0003677">
    <property type="term" value="F:DNA binding"/>
    <property type="evidence" value="ECO:0007669"/>
    <property type="project" value="UniProtKB-KW"/>
</dbReference>
<evidence type="ECO:0000256" key="3">
    <source>
        <dbReference type="ARBA" id="ARBA00023125"/>
    </source>
</evidence>
<comment type="caution">
    <text evidence="8">The sequence shown here is derived from an EMBL/GenBank/DDBJ whole genome shotgun (WGS) entry which is preliminary data.</text>
</comment>
<dbReference type="GO" id="GO:0045944">
    <property type="term" value="P:positive regulation of transcription by RNA polymerase II"/>
    <property type="evidence" value="ECO:0007669"/>
    <property type="project" value="UniProtKB-ARBA"/>
</dbReference>